<keyword evidence="6" id="KW-0443">Lipid metabolism</keyword>
<dbReference type="InterPro" id="IPR046400">
    <property type="entry name" value="SCS3"/>
</dbReference>
<reference evidence="11" key="1">
    <citation type="submission" date="2022-07" db="EMBL/GenBank/DDBJ databases">
        <title>Fungi with potential for degradation of polypropylene.</title>
        <authorList>
            <person name="Gostincar C."/>
        </authorList>
    </citation>
    <scope>NUCLEOTIDE SEQUENCE</scope>
    <source>
        <strain evidence="11">EXF-13287</strain>
    </source>
</reference>
<feature type="transmembrane region" description="Helical" evidence="10">
    <location>
        <begin position="317"/>
        <end position="333"/>
    </location>
</feature>
<name>A0AA38VHA7_9PEZI</name>
<dbReference type="InterPro" id="IPR019388">
    <property type="entry name" value="FIT"/>
</dbReference>
<keyword evidence="8" id="KW-0444">Lipid biosynthesis</keyword>
<evidence type="ECO:0000256" key="1">
    <source>
        <dbReference type="ARBA" id="ARBA00004477"/>
    </source>
</evidence>
<dbReference type="Proteomes" id="UP001174691">
    <property type="component" value="Unassembled WGS sequence"/>
</dbReference>
<feature type="compositionally biased region" description="Low complexity" evidence="9">
    <location>
        <begin position="31"/>
        <end position="42"/>
    </location>
</feature>
<dbReference type="GO" id="GO:0140042">
    <property type="term" value="P:lipid droplet formation"/>
    <property type="evidence" value="ECO:0007669"/>
    <property type="project" value="UniProtKB-UniRule"/>
</dbReference>
<dbReference type="GO" id="GO:0005789">
    <property type="term" value="C:endoplasmic reticulum membrane"/>
    <property type="evidence" value="ECO:0007669"/>
    <property type="project" value="UniProtKB-SubCell"/>
</dbReference>
<organism evidence="11 12">
    <name type="scientific">Coniochaeta hoffmannii</name>
    <dbReference type="NCBI Taxonomy" id="91930"/>
    <lineage>
        <taxon>Eukaryota</taxon>
        <taxon>Fungi</taxon>
        <taxon>Dikarya</taxon>
        <taxon>Ascomycota</taxon>
        <taxon>Pezizomycotina</taxon>
        <taxon>Sordariomycetes</taxon>
        <taxon>Sordariomycetidae</taxon>
        <taxon>Coniochaetales</taxon>
        <taxon>Coniochaetaceae</taxon>
        <taxon>Coniochaeta</taxon>
    </lineage>
</organism>
<comment type="similarity">
    <text evidence="8">Belongs to the FIT family. Fungal FIT2B/SCS3 subfamily.</text>
</comment>
<feature type="transmembrane region" description="Helical" evidence="10">
    <location>
        <begin position="154"/>
        <end position="174"/>
    </location>
</feature>
<feature type="active site" evidence="8">
    <location>
        <position position="224"/>
    </location>
</feature>
<protein>
    <recommendedName>
        <fullName evidence="8">Acyl-coenzyme A diphosphatase SCS3</fullName>
        <ecNumber evidence="8">3.6.1.-</ecNumber>
    </recommendedName>
    <alternativeName>
        <fullName evidence="8">FIT family protein SCS3</fullName>
    </alternativeName>
</protein>
<comment type="function">
    <text evidence="8">Fatty acyl-coenzyme A (CoA) diphosphatase that hydrolyzes fatty acyl-CoA to yield acyl-4'-phosphopantetheine and adenosine 3',5'-bisphosphate. Preferentially hydrolyzes unsaturated long-chain acyl-CoA substrates in the endoplasmic reticulum (ER) lumen. This catalytic activity is required for maintaining ER structure and for lipid droplets (LDs) biogenesis, which are lipid storage organelles involved in maintaining lipid and energy homeostasis. May directly bind to diacylglycerol (DAGs) and triacylglycerol, which is also important for LD biogenesis. May support directional budding of nacent LDs from the ER into the cytosol by reducing DAG levels at sites of LD formation. May play a role in the regulation of cell morphology and cytoskeletal organization. Involved in phospholipid biosynthesis.</text>
</comment>
<comment type="catalytic activity">
    <reaction evidence="8">
        <text>(9Z)-octadecenoyl-CoA + H2O = S-(9Z-octadecenoyl)-4'-phosphopantetheine + adenosine 3',5'-bisphosphate + 2 H(+)</text>
        <dbReference type="Rhea" id="RHEA:65564"/>
        <dbReference type="ChEBI" id="CHEBI:15377"/>
        <dbReference type="ChEBI" id="CHEBI:15378"/>
        <dbReference type="ChEBI" id="CHEBI:57387"/>
        <dbReference type="ChEBI" id="CHEBI:58343"/>
        <dbReference type="ChEBI" id="CHEBI:156553"/>
    </reaction>
</comment>
<dbReference type="PANTHER" id="PTHR23129:SF0">
    <property type="entry name" value="ACYL-COENZYME A DIPHOSPHATASE FITM2"/>
    <property type="match status" value="1"/>
</dbReference>
<feature type="compositionally biased region" description="Polar residues" evidence="9">
    <location>
        <begin position="43"/>
        <end position="55"/>
    </location>
</feature>
<keyword evidence="8" id="KW-0594">Phospholipid biosynthesis</keyword>
<evidence type="ECO:0000256" key="5">
    <source>
        <dbReference type="ARBA" id="ARBA00022989"/>
    </source>
</evidence>
<evidence type="ECO:0000256" key="9">
    <source>
        <dbReference type="SAM" id="MobiDB-lite"/>
    </source>
</evidence>
<dbReference type="EC" id="3.6.1.-" evidence="8"/>
<sequence length="349" mass="37753">MDSPAYNLRSRPSQMAASPSPAANGHAPQPSSSSSSSSSTSTATPSKNRTRNSPYLPTPTEILLLSAYPALLLFGAAFSAISPQTRAAPFFPGTHAHSQLPGESPSYFARKDNLLNTLFVKRGWAWFTVAFAVWVLTHPGIANARARARAAARWGVVTGFWFLTTQWCFGPPLIDRGFRWSGGRCEVVENKVEEGEAGVGDVFTAAACKTVGGRWSGGTDISGHVFMLVLGSAFLMQEVGWVVLRWRGRRELEERSVVMHDGAIKGAGVEADADGVEVGNVVDALGLGGRVAMGVVVLSWWMVLMTAIYFHTWFEKLTGLLVALLALYTTYILPRWIPAWRNIVGLPGI</sequence>
<feature type="compositionally biased region" description="Low complexity" evidence="9">
    <location>
        <begin position="10"/>
        <end position="23"/>
    </location>
</feature>
<evidence type="ECO:0000256" key="4">
    <source>
        <dbReference type="ARBA" id="ARBA00022824"/>
    </source>
</evidence>
<comment type="caution">
    <text evidence="11">The sequence shown here is derived from an EMBL/GenBank/DDBJ whole genome shotgun (WGS) entry which is preliminary data.</text>
</comment>
<evidence type="ECO:0000313" key="11">
    <source>
        <dbReference type="EMBL" id="KAJ9132655.1"/>
    </source>
</evidence>
<keyword evidence="7 8" id="KW-0472">Membrane</keyword>
<evidence type="ECO:0000256" key="2">
    <source>
        <dbReference type="ARBA" id="ARBA00022692"/>
    </source>
</evidence>
<dbReference type="Pfam" id="PF10261">
    <property type="entry name" value="FIT"/>
    <property type="match status" value="1"/>
</dbReference>
<feature type="region of interest" description="Disordered" evidence="9">
    <location>
        <begin position="1"/>
        <end position="55"/>
    </location>
</feature>
<proteinExistence type="inferred from homology"/>
<evidence type="ECO:0000313" key="12">
    <source>
        <dbReference type="Proteomes" id="UP001174691"/>
    </source>
</evidence>
<comment type="subcellular location">
    <subcellularLocation>
        <location evidence="1 8">Endoplasmic reticulum membrane</location>
        <topology evidence="1 8">Multi-pass membrane protein</topology>
    </subcellularLocation>
</comment>
<evidence type="ECO:0000256" key="7">
    <source>
        <dbReference type="ARBA" id="ARBA00023136"/>
    </source>
</evidence>
<keyword evidence="12" id="KW-1185">Reference proteome</keyword>
<evidence type="ECO:0000256" key="3">
    <source>
        <dbReference type="ARBA" id="ARBA00022801"/>
    </source>
</evidence>
<dbReference type="EMBL" id="JANBVN010000212">
    <property type="protein sequence ID" value="KAJ9132655.1"/>
    <property type="molecule type" value="Genomic_DNA"/>
</dbReference>
<keyword evidence="2 8" id="KW-0812">Transmembrane</keyword>
<dbReference type="GO" id="GO:0010945">
    <property type="term" value="F:coenzyme A diphosphatase activity"/>
    <property type="evidence" value="ECO:0007669"/>
    <property type="project" value="InterPro"/>
</dbReference>
<feature type="transmembrane region" description="Helical" evidence="10">
    <location>
        <begin position="62"/>
        <end position="81"/>
    </location>
</feature>
<feature type="transmembrane region" description="Helical" evidence="10">
    <location>
        <begin position="225"/>
        <end position="244"/>
    </location>
</feature>
<evidence type="ECO:0000256" key="6">
    <source>
        <dbReference type="ARBA" id="ARBA00023098"/>
    </source>
</evidence>
<comment type="catalytic activity">
    <reaction evidence="8">
        <text>(5Z,8Z,11Z,14Z)-eicosatetraenoyl-CoA + H2O = S-(5Z,8Z,11Z,14Z-eicosatetraenoyl)-4'-phosphopantetheine + adenosine 3',5'-bisphosphate + 2 H(+)</text>
        <dbReference type="Rhea" id="RHEA:65568"/>
        <dbReference type="ChEBI" id="CHEBI:15377"/>
        <dbReference type="ChEBI" id="CHEBI:15378"/>
        <dbReference type="ChEBI" id="CHEBI:57368"/>
        <dbReference type="ChEBI" id="CHEBI:58343"/>
        <dbReference type="ChEBI" id="CHEBI:156554"/>
    </reaction>
</comment>
<dbReference type="PANTHER" id="PTHR23129">
    <property type="entry name" value="ACYL-COENZYME A DIPHOSPHATASE FITM2"/>
    <property type="match status" value="1"/>
</dbReference>
<dbReference type="GO" id="GO:0008654">
    <property type="term" value="P:phospholipid biosynthetic process"/>
    <property type="evidence" value="ECO:0007669"/>
    <property type="project" value="UniProtKB-KW"/>
</dbReference>
<comment type="catalytic activity">
    <reaction evidence="8">
        <text>an acyl-CoA + H2O = an acyl-4'-phosphopantetheine + adenosine 3',5'-bisphosphate + 2 H(+)</text>
        <dbReference type="Rhea" id="RHEA:50044"/>
        <dbReference type="ChEBI" id="CHEBI:15377"/>
        <dbReference type="ChEBI" id="CHEBI:15378"/>
        <dbReference type="ChEBI" id="CHEBI:58342"/>
        <dbReference type="ChEBI" id="CHEBI:58343"/>
        <dbReference type="ChEBI" id="CHEBI:132023"/>
    </reaction>
</comment>
<evidence type="ECO:0000256" key="8">
    <source>
        <dbReference type="HAMAP-Rule" id="MF_03231"/>
    </source>
</evidence>
<comment type="catalytic activity">
    <reaction evidence="8">
        <text>hexadecanoyl-CoA + H2O = S-hexadecanoyl-4'-phosphopantetheine + adenosine 3',5'-bisphosphate + 2 H(+)</text>
        <dbReference type="Rhea" id="RHEA:50032"/>
        <dbReference type="ChEBI" id="CHEBI:15377"/>
        <dbReference type="ChEBI" id="CHEBI:15378"/>
        <dbReference type="ChEBI" id="CHEBI:57379"/>
        <dbReference type="ChEBI" id="CHEBI:58343"/>
        <dbReference type="ChEBI" id="CHEBI:132018"/>
    </reaction>
</comment>
<dbReference type="AlphaFoldDB" id="A0AA38VHA7"/>
<feature type="active site" evidence="8">
    <location>
        <position position="311"/>
    </location>
</feature>
<evidence type="ECO:0000256" key="10">
    <source>
        <dbReference type="SAM" id="Phobius"/>
    </source>
</evidence>
<keyword evidence="8" id="KW-1208">Phospholipid metabolism</keyword>
<keyword evidence="3 8" id="KW-0378">Hydrolase</keyword>
<accession>A0AA38VHA7</accession>
<feature type="transmembrane region" description="Helical" evidence="10">
    <location>
        <begin position="291"/>
        <end position="311"/>
    </location>
</feature>
<feature type="transmembrane region" description="Helical" evidence="10">
    <location>
        <begin position="123"/>
        <end position="142"/>
    </location>
</feature>
<keyword evidence="5 8" id="KW-1133">Transmembrane helix</keyword>
<gene>
    <name evidence="8" type="primary">SCS3</name>
    <name evidence="8" type="synonym">FIT2B</name>
    <name evidence="11" type="ORF">NKR19_g9230</name>
</gene>
<keyword evidence="4 8" id="KW-0256">Endoplasmic reticulum</keyword>
<dbReference type="HAMAP" id="MF_03231">
    <property type="entry name" value="SCS3"/>
    <property type="match status" value="1"/>
</dbReference>